<keyword evidence="3" id="KW-0560">Oxidoreductase</keyword>
<evidence type="ECO:0000313" key="6">
    <source>
        <dbReference type="Proteomes" id="UP000023152"/>
    </source>
</evidence>
<dbReference type="PANTHER" id="PTHR43391">
    <property type="entry name" value="RETINOL DEHYDROGENASE-RELATED"/>
    <property type="match status" value="1"/>
</dbReference>
<gene>
    <name evidence="5" type="ORF">RFI_26658</name>
</gene>
<keyword evidence="6" id="KW-1185">Reference proteome</keyword>
<dbReference type="CDD" id="cd05233">
    <property type="entry name" value="SDR_c"/>
    <property type="match status" value="1"/>
</dbReference>
<dbReference type="AlphaFoldDB" id="X6MB63"/>
<dbReference type="EMBL" id="ASPP01023211">
    <property type="protein sequence ID" value="ETO10717.1"/>
    <property type="molecule type" value="Genomic_DNA"/>
</dbReference>
<dbReference type="PRINTS" id="PR00080">
    <property type="entry name" value="SDRFAMILY"/>
</dbReference>
<dbReference type="InterPro" id="IPR020904">
    <property type="entry name" value="Sc_DH/Rdtase_CS"/>
</dbReference>
<dbReference type="Proteomes" id="UP000023152">
    <property type="component" value="Unassembled WGS sequence"/>
</dbReference>
<comment type="caution">
    <text evidence="5">The sequence shown here is derived from an EMBL/GenBank/DDBJ whole genome shotgun (WGS) entry which is preliminary data.</text>
</comment>
<name>X6MB63_RETFI</name>
<comment type="similarity">
    <text evidence="1 4">Belongs to the short-chain dehydrogenases/reductases (SDR) family.</text>
</comment>
<evidence type="ECO:0000313" key="5">
    <source>
        <dbReference type="EMBL" id="ETO10717.1"/>
    </source>
</evidence>
<protein>
    <submittedName>
        <fullName evidence="5">Uncharacterized protein</fullName>
    </submittedName>
</protein>
<dbReference type="OMA" id="SYWRNKV"/>
<dbReference type="PROSITE" id="PS00061">
    <property type="entry name" value="ADH_SHORT"/>
    <property type="match status" value="1"/>
</dbReference>
<dbReference type="Gene3D" id="3.40.50.720">
    <property type="entry name" value="NAD(P)-binding Rossmann-like Domain"/>
    <property type="match status" value="1"/>
</dbReference>
<dbReference type="PRINTS" id="PR00081">
    <property type="entry name" value="GDHRDH"/>
</dbReference>
<evidence type="ECO:0000256" key="4">
    <source>
        <dbReference type="RuleBase" id="RU000363"/>
    </source>
</evidence>
<proteinExistence type="inferred from homology"/>
<accession>X6MB63</accession>
<dbReference type="InterPro" id="IPR002347">
    <property type="entry name" value="SDR_fam"/>
</dbReference>
<reference evidence="5 6" key="1">
    <citation type="journal article" date="2013" name="Curr. Biol.">
        <title>The Genome of the Foraminiferan Reticulomyxa filosa.</title>
        <authorList>
            <person name="Glockner G."/>
            <person name="Hulsmann N."/>
            <person name="Schleicher M."/>
            <person name="Noegel A.A."/>
            <person name="Eichinger L."/>
            <person name="Gallinger C."/>
            <person name="Pawlowski J."/>
            <person name="Sierra R."/>
            <person name="Euteneuer U."/>
            <person name="Pillet L."/>
            <person name="Moustafa A."/>
            <person name="Platzer M."/>
            <person name="Groth M."/>
            <person name="Szafranski K."/>
            <person name="Schliwa M."/>
        </authorList>
    </citation>
    <scope>NUCLEOTIDE SEQUENCE [LARGE SCALE GENOMIC DNA]</scope>
</reference>
<organism evidence="5 6">
    <name type="scientific">Reticulomyxa filosa</name>
    <dbReference type="NCBI Taxonomy" id="46433"/>
    <lineage>
        <taxon>Eukaryota</taxon>
        <taxon>Sar</taxon>
        <taxon>Rhizaria</taxon>
        <taxon>Retaria</taxon>
        <taxon>Foraminifera</taxon>
        <taxon>Monothalamids</taxon>
        <taxon>Reticulomyxidae</taxon>
        <taxon>Reticulomyxa</taxon>
    </lineage>
</organism>
<dbReference type="SUPFAM" id="SSF51735">
    <property type="entry name" value="NAD(P)-binding Rossmann-fold domains"/>
    <property type="match status" value="1"/>
</dbReference>
<evidence type="ECO:0000256" key="2">
    <source>
        <dbReference type="ARBA" id="ARBA00022857"/>
    </source>
</evidence>
<dbReference type="GO" id="GO:0016491">
    <property type="term" value="F:oxidoreductase activity"/>
    <property type="evidence" value="ECO:0007669"/>
    <property type="project" value="UniProtKB-KW"/>
</dbReference>
<evidence type="ECO:0000256" key="3">
    <source>
        <dbReference type="ARBA" id="ARBA00023002"/>
    </source>
</evidence>
<sequence>MEKEFGKLKNILIKKVDVTKYDEMHAALEEAEKTYGPCDCLINNAGVFFGGNVDEQKMEEFDKMLQVNVFGVLHGIKCVLKGMKERKRGTIINISSLTAKGHYDSLTVYGASKSAVSAISEGLRAEVATSGIKVTTICPGFVQTEILEAGKGNKELYDAYKDWAQALPNGPLLPEDIADVCLYIYKLPKRACIRDLVITSVDQTI</sequence>
<dbReference type="PANTHER" id="PTHR43391:SF14">
    <property type="entry name" value="DEHYDROGENASE_REDUCTASE SDR FAMILY PROTEIN 7-LIKE"/>
    <property type="match status" value="1"/>
</dbReference>
<dbReference type="OrthoDB" id="1933717at2759"/>
<evidence type="ECO:0000256" key="1">
    <source>
        <dbReference type="ARBA" id="ARBA00006484"/>
    </source>
</evidence>
<keyword evidence="2" id="KW-0521">NADP</keyword>
<dbReference type="Pfam" id="PF00106">
    <property type="entry name" value="adh_short"/>
    <property type="match status" value="1"/>
</dbReference>
<dbReference type="InterPro" id="IPR036291">
    <property type="entry name" value="NAD(P)-bd_dom_sf"/>
</dbReference>